<sequence length="126" mass="14515">MRFLRCSTLTLLWLSLCWHAGAGETVRVLVQSSPLAGSQYYAVAELWSQIKPGDRLTLVREPDNRHDRKAIRVEWNGRPLGYVPRAENRAVAQAIDAGEKLEARVSRMREDPNPWRRVEFEVFLVL</sequence>
<evidence type="ECO:0000256" key="3">
    <source>
        <dbReference type="SAM" id="SignalP"/>
    </source>
</evidence>
<dbReference type="Proteomes" id="UP000020077">
    <property type="component" value="Unassembled WGS sequence"/>
</dbReference>
<feature type="domain" description="HIRAN" evidence="4">
    <location>
        <begin position="28"/>
        <end position="126"/>
    </location>
</feature>
<accession>A0A080M0F8</accession>
<evidence type="ECO:0000259" key="4">
    <source>
        <dbReference type="SMART" id="SM00910"/>
    </source>
</evidence>
<comment type="caution">
    <text evidence="5">The sequence shown here is derived from an EMBL/GenBank/DDBJ whole genome shotgun (WGS) entry which is preliminary data.</text>
</comment>
<evidence type="ECO:0000313" key="6">
    <source>
        <dbReference type="Proteomes" id="UP000020077"/>
    </source>
</evidence>
<organism evidence="5 6">
    <name type="scientific">Candidatus Accumulibacter phosphatis</name>
    <dbReference type="NCBI Taxonomy" id="327160"/>
    <lineage>
        <taxon>Bacteria</taxon>
        <taxon>Pseudomonadati</taxon>
        <taxon>Pseudomonadota</taxon>
        <taxon>Betaproteobacteria</taxon>
        <taxon>Candidatus Accumulibacter</taxon>
    </lineage>
</organism>
<name>A0A080M0F8_9PROT</name>
<evidence type="ECO:0000256" key="2">
    <source>
        <dbReference type="ARBA" id="ARBA00022801"/>
    </source>
</evidence>
<dbReference type="EMBL" id="JDVG02000153">
    <property type="protein sequence ID" value="KFB73825.1"/>
    <property type="molecule type" value="Genomic_DNA"/>
</dbReference>
<gene>
    <name evidence="5" type="ORF">AW09_000898</name>
</gene>
<dbReference type="Gene3D" id="3.30.70.2330">
    <property type="match status" value="1"/>
</dbReference>
<keyword evidence="2" id="KW-0378">Hydrolase</keyword>
<dbReference type="GO" id="GO:0003676">
    <property type="term" value="F:nucleic acid binding"/>
    <property type="evidence" value="ECO:0007669"/>
    <property type="project" value="InterPro"/>
</dbReference>
<dbReference type="Pfam" id="PF08797">
    <property type="entry name" value="HIRAN"/>
    <property type="match status" value="1"/>
</dbReference>
<dbReference type="GO" id="GO:0008270">
    <property type="term" value="F:zinc ion binding"/>
    <property type="evidence" value="ECO:0007669"/>
    <property type="project" value="InterPro"/>
</dbReference>
<dbReference type="AlphaFoldDB" id="A0A080M0F8"/>
<feature type="signal peptide" evidence="3">
    <location>
        <begin position="1"/>
        <end position="22"/>
    </location>
</feature>
<keyword evidence="3" id="KW-0732">Signal</keyword>
<keyword evidence="1" id="KW-0479">Metal-binding</keyword>
<feature type="chain" id="PRO_5001750694" evidence="3">
    <location>
        <begin position="23"/>
        <end position="126"/>
    </location>
</feature>
<dbReference type="InterPro" id="IPR014905">
    <property type="entry name" value="HIRAN"/>
</dbReference>
<evidence type="ECO:0000313" key="5">
    <source>
        <dbReference type="EMBL" id="KFB73825.1"/>
    </source>
</evidence>
<reference evidence="5 6" key="1">
    <citation type="submission" date="2014-02" db="EMBL/GenBank/DDBJ databases">
        <title>Expanding our view of genomic diversity in Candidatus Accumulibacter clades.</title>
        <authorList>
            <person name="Skennerton C.T."/>
            <person name="Barr J.J."/>
            <person name="Slater F.R."/>
            <person name="Bond P.L."/>
            <person name="Tyson G.W."/>
        </authorList>
    </citation>
    <scope>NUCLEOTIDE SEQUENCE [LARGE SCALE GENOMIC DNA]</scope>
    <source>
        <strain evidence="6">BA-91</strain>
    </source>
</reference>
<evidence type="ECO:0000256" key="1">
    <source>
        <dbReference type="ARBA" id="ARBA00022723"/>
    </source>
</evidence>
<dbReference type="SMART" id="SM00910">
    <property type="entry name" value="HIRAN"/>
    <property type="match status" value="1"/>
</dbReference>
<proteinExistence type="predicted"/>
<protein>
    <submittedName>
        <fullName evidence="5">HIRAN domain protein</fullName>
    </submittedName>
</protein>
<dbReference type="GO" id="GO:0016818">
    <property type="term" value="F:hydrolase activity, acting on acid anhydrides, in phosphorus-containing anhydrides"/>
    <property type="evidence" value="ECO:0007669"/>
    <property type="project" value="InterPro"/>
</dbReference>